<name>A0ABP5GCL0_9ACTN</name>
<protein>
    <recommendedName>
        <fullName evidence="3">Serine peptidase</fullName>
    </recommendedName>
</protein>
<accession>A0ABP5GCL0</accession>
<sequence>MPDQTAKLRVVGVHGVHHYAPRRTPEQAAESYARNWVGHLAGGLGCGAERFDLAFAYYAPALHRGGPVVQGDDSEELDDPLATELLAAYLAELEISAPVVQGALTIPLRQLASAVAKRFSGTTTAFVRVFFREVATYLRAPDSPARVQARGIVADVIKQQEPDVVIAHSLGSVVAYEALHSLPDLRVPLLITLGSPLALPHAVHPRLLPTPVADSTRGGKAFGVRPPGVQRWVNIADPGDPVAIPPRLARGFDGIGLDLSEVVHHHVGFHHAANYLSAAATAATLAPLLGI</sequence>
<dbReference type="Proteomes" id="UP001500751">
    <property type="component" value="Unassembled WGS sequence"/>
</dbReference>
<evidence type="ECO:0000313" key="2">
    <source>
        <dbReference type="Proteomes" id="UP001500751"/>
    </source>
</evidence>
<dbReference type="RefSeq" id="WP_344668481.1">
    <property type="nucleotide sequence ID" value="NZ_BAAAQN010000036.1"/>
</dbReference>
<keyword evidence="2" id="KW-1185">Reference proteome</keyword>
<reference evidence="2" key="1">
    <citation type="journal article" date="2019" name="Int. J. Syst. Evol. Microbiol.">
        <title>The Global Catalogue of Microorganisms (GCM) 10K type strain sequencing project: providing services to taxonomists for standard genome sequencing and annotation.</title>
        <authorList>
            <consortium name="The Broad Institute Genomics Platform"/>
            <consortium name="The Broad Institute Genome Sequencing Center for Infectious Disease"/>
            <person name="Wu L."/>
            <person name="Ma J."/>
        </authorList>
    </citation>
    <scope>NUCLEOTIDE SEQUENCE [LARGE SCALE GENOMIC DNA]</scope>
    <source>
        <strain evidence="2">JCM 16014</strain>
    </source>
</reference>
<dbReference type="InterPro" id="IPR029058">
    <property type="entry name" value="AB_hydrolase_fold"/>
</dbReference>
<dbReference type="Gene3D" id="3.40.50.1820">
    <property type="entry name" value="alpha/beta hydrolase"/>
    <property type="match status" value="1"/>
</dbReference>
<comment type="caution">
    <text evidence="1">The sequence shown here is derived from an EMBL/GenBank/DDBJ whole genome shotgun (WGS) entry which is preliminary data.</text>
</comment>
<gene>
    <name evidence="1" type="ORF">GCM10009839_54210</name>
</gene>
<proteinExistence type="predicted"/>
<dbReference type="SUPFAM" id="SSF53474">
    <property type="entry name" value="alpha/beta-Hydrolases"/>
    <property type="match status" value="1"/>
</dbReference>
<dbReference type="EMBL" id="BAAAQN010000036">
    <property type="protein sequence ID" value="GAA2043954.1"/>
    <property type="molecule type" value="Genomic_DNA"/>
</dbReference>
<evidence type="ECO:0000313" key="1">
    <source>
        <dbReference type="EMBL" id="GAA2043954.1"/>
    </source>
</evidence>
<evidence type="ECO:0008006" key="3">
    <source>
        <dbReference type="Google" id="ProtNLM"/>
    </source>
</evidence>
<organism evidence="1 2">
    <name type="scientific">Catenulispora yoronensis</name>
    <dbReference type="NCBI Taxonomy" id="450799"/>
    <lineage>
        <taxon>Bacteria</taxon>
        <taxon>Bacillati</taxon>
        <taxon>Actinomycetota</taxon>
        <taxon>Actinomycetes</taxon>
        <taxon>Catenulisporales</taxon>
        <taxon>Catenulisporaceae</taxon>
        <taxon>Catenulispora</taxon>
    </lineage>
</organism>